<keyword evidence="9" id="KW-1185">Reference proteome</keyword>
<reference evidence="8" key="2">
    <citation type="journal article" date="2023" name="Science">
        <title>Genomic signatures of disease resistance in endangered staghorn corals.</title>
        <authorList>
            <person name="Vollmer S.V."/>
            <person name="Selwyn J.D."/>
            <person name="Despard B.A."/>
            <person name="Roesel C.L."/>
        </authorList>
    </citation>
    <scope>NUCLEOTIDE SEQUENCE</scope>
    <source>
        <strain evidence="8">K2</strain>
    </source>
</reference>
<evidence type="ECO:0000256" key="5">
    <source>
        <dbReference type="PROSITE-ProRule" id="PRU00309"/>
    </source>
</evidence>
<feature type="domain" description="THAP-type" evidence="7">
    <location>
        <begin position="1"/>
        <end position="95"/>
    </location>
</feature>
<proteinExistence type="predicted"/>
<dbReference type="AlphaFoldDB" id="A0AAD9URD8"/>
<evidence type="ECO:0000313" key="9">
    <source>
        <dbReference type="Proteomes" id="UP001249851"/>
    </source>
</evidence>
<dbReference type="PANTHER" id="PTHR23080">
    <property type="entry name" value="THAP DOMAIN PROTEIN"/>
    <property type="match status" value="1"/>
</dbReference>
<dbReference type="SMART" id="SM00980">
    <property type="entry name" value="THAP"/>
    <property type="match status" value="1"/>
</dbReference>
<dbReference type="GO" id="GO:0008270">
    <property type="term" value="F:zinc ion binding"/>
    <property type="evidence" value="ECO:0007669"/>
    <property type="project" value="UniProtKB-KW"/>
</dbReference>
<dbReference type="GO" id="GO:0003677">
    <property type="term" value="F:DNA binding"/>
    <property type="evidence" value="ECO:0007669"/>
    <property type="project" value="UniProtKB-UniRule"/>
</dbReference>
<sequence>MPKHHCCAYKCSNSEAKKKQPDKYPEFSDVTFHCFPPDNEKTQYAPGMNERERRRRWIVACRLESLSVTRHTRICSKHFEGGLGPTKANPIPTIFDFPKHLQPKKVKQRQDPEERRLKGVMNASMRSATQKQSRPRPSQSKASASLNLREPTLYQENQLKHNESRMGEQISDQEMLFAPSELGHNESVVDNEIDDRDLLLVKSQSELSVNPTKFKDDLLYHDEAVQTDLTADQVSKMEQAHFKLHEQRNELKRELFMEDVQRDDNSVKFYTGLPSLSCLLMLFNFLKPIANGMKYWDGKNKTRTEKYQV</sequence>
<evidence type="ECO:0000256" key="6">
    <source>
        <dbReference type="SAM" id="MobiDB-lite"/>
    </source>
</evidence>
<feature type="compositionally biased region" description="Polar residues" evidence="6">
    <location>
        <begin position="124"/>
        <end position="146"/>
    </location>
</feature>
<evidence type="ECO:0000256" key="2">
    <source>
        <dbReference type="ARBA" id="ARBA00022771"/>
    </source>
</evidence>
<accession>A0AAD9URD8</accession>
<evidence type="ECO:0000259" key="7">
    <source>
        <dbReference type="PROSITE" id="PS50950"/>
    </source>
</evidence>
<dbReference type="Pfam" id="PF05485">
    <property type="entry name" value="THAP"/>
    <property type="match status" value="1"/>
</dbReference>
<evidence type="ECO:0000256" key="3">
    <source>
        <dbReference type="ARBA" id="ARBA00022833"/>
    </source>
</evidence>
<dbReference type="Proteomes" id="UP001249851">
    <property type="component" value="Unassembled WGS sequence"/>
</dbReference>
<keyword evidence="1" id="KW-0479">Metal-binding</keyword>
<comment type="caution">
    <text evidence="8">The sequence shown here is derived from an EMBL/GenBank/DDBJ whole genome shotgun (WGS) entry which is preliminary data.</text>
</comment>
<dbReference type="PROSITE" id="PS50950">
    <property type="entry name" value="ZF_THAP"/>
    <property type="match status" value="1"/>
</dbReference>
<dbReference type="SUPFAM" id="SSF57716">
    <property type="entry name" value="Glucocorticoid receptor-like (DNA-binding domain)"/>
    <property type="match status" value="1"/>
</dbReference>
<feature type="region of interest" description="Disordered" evidence="6">
    <location>
        <begin position="100"/>
        <end position="158"/>
    </location>
</feature>
<evidence type="ECO:0000313" key="8">
    <source>
        <dbReference type="EMBL" id="KAK2546995.1"/>
    </source>
</evidence>
<evidence type="ECO:0000256" key="4">
    <source>
        <dbReference type="ARBA" id="ARBA00023125"/>
    </source>
</evidence>
<keyword evidence="2 5" id="KW-0863">Zinc-finger</keyword>
<gene>
    <name evidence="8" type="ORF">P5673_033255</name>
</gene>
<keyword evidence="4 5" id="KW-0238">DNA-binding</keyword>
<protein>
    <submittedName>
        <fullName evidence="8">THAP domain-containing protein 2</fullName>
    </submittedName>
</protein>
<evidence type="ECO:0000256" key="1">
    <source>
        <dbReference type="ARBA" id="ARBA00022723"/>
    </source>
</evidence>
<feature type="compositionally biased region" description="Basic and acidic residues" evidence="6">
    <location>
        <begin position="108"/>
        <end position="117"/>
    </location>
</feature>
<keyword evidence="3" id="KW-0862">Zinc</keyword>
<name>A0AAD9URD8_ACRCE</name>
<reference evidence="8" key="1">
    <citation type="journal article" date="2023" name="G3 (Bethesda)">
        <title>Whole genome assembly and annotation of the endangered Caribbean coral Acropora cervicornis.</title>
        <authorList>
            <person name="Selwyn J.D."/>
            <person name="Vollmer S.V."/>
        </authorList>
    </citation>
    <scope>NUCLEOTIDE SEQUENCE</scope>
    <source>
        <strain evidence="8">K2</strain>
    </source>
</reference>
<organism evidence="8 9">
    <name type="scientific">Acropora cervicornis</name>
    <name type="common">Staghorn coral</name>
    <dbReference type="NCBI Taxonomy" id="6130"/>
    <lineage>
        <taxon>Eukaryota</taxon>
        <taxon>Metazoa</taxon>
        <taxon>Cnidaria</taxon>
        <taxon>Anthozoa</taxon>
        <taxon>Hexacorallia</taxon>
        <taxon>Scleractinia</taxon>
        <taxon>Astrocoeniina</taxon>
        <taxon>Acroporidae</taxon>
        <taxon>Acropora</taxon>
    </lineage>
</organism>
<dbReference type="EMBL" id="JARQWQ010000230">
    <property type="protein sequence ID" value="KAK2546995.1"/>
    <property type="molecule type" value="Genomic_DNA"/>
</dbReference>
<dbReference type="InterPro" id="IPR006612">
    <property type="entry name" value="THAP_Znf"/>
</dbReference>